<name>A0AC35U2W9_9BILA</name>
<dbReference type="WBParaSite" id="RSKR_0000725800.1">
    <property type="protein sequence ID" value="RSKR_0000725800.1"/>
    <property type="gene ID" value="RSKR_0000725800"/>
</dbReference>
<evidence type="ECO:0000313" key="1">
    <source>
        <dbReference type="Proteomes" id="UP000095286"/>
    </source>
</evidence>
<proteinExistence type="predicted"/>
<organism evidence="1 2">
    <name type="scientific">Rhabditophanes sp. KR3021</name>
    <dbReference type="NCBI Taxonomy" id="114890"/>
    <lineage>
        <taxon>Eukaryota</taxon>
        <taxon>Metazoa</taxon>
        <taxon>Ecdysozoa</taxon>
        <taxon>Nematoda</taxon>
        <taxon>Chromadorea</taxon>
        <taxon>Rhabditida</taxon>
        <taxon>Tylenchina</taxon>
        <taxon>Panagrolaimomorpha</taxon>
        <taxon>Strongyloidoidea</taxon>
        <taxon>Alloionematidae</taxon>
        <taxon>Rhabditophanes</taxon>
    </lineage>
</organism>
<accession>A0AC35U2W9</accession>
<reference evidence="2" key="1">
    <citation type="submission" date="2016-11" db="UniProtKB">
        <authorList>
            <consortium name="WormBaseParasite"/>
        </authorList>
    </citation>
    <scope>IDENTIFICATION</scope>
    <source>
        <strain evidence="2">KR3021</strain>
    </source>
</reference>
<dbReference type="Proteomes" id="UP000095286">
    <property type="component" value="Unplaced"/>
</dbReference>
<sequence>MNDTKTHTVLKTNTFNNNGNHHNKDNNGQTNEMASGSKGDSAVSFELNEAINSLHQLSVQPSTSKQRQGNEFKIVSDRARSLKRFTPYRTPKVDDSDDEVEEEDNCLNLNCRHHRSTSYHLSNESTFEDADLKNRRHTLCSVEALNTDDPHLASTNEKISEKGLSEGCSSPHLSKTTTPSYTTTSCSFEICKKPKYSQTAENDGEINELTEYFDRFVGVELKMSALAESMYA</sequence>
<evidence type="ECO:0000313" key="2">
    <source>
        <dbReference type="WBParaSite" id="RSKR_0000725800.1"/>
    </source>
</evidence>
<protein>
    <submittedName>
        <fullName evidence="2">Oxidative stress-responsive protein 1</fullName>
    </submittedName>
</protein>